<dbReference type="PANTHER" id="PTHR42696:SF2">
    <property type="entry name" value="ASPARTATE AMMONIA-LYASE"/>
    <property type="match status" value="1"/>
</dbReference>
<dbReference type="RefSeq" id="WP_168057509.1">
    <property type="nucleotide sequence ID" value="NZ_VTOW01000001.1"/>
</dbReference>
<dbReference type="InterPro" id="IPR020557">
    <property type="entry name" value="Fumarate_lyase_CS"/>
</dbReference>
<dbReference type="Proteomes" id="UP000534783">
    <property type="component" value="Unassembled WGS sequence"/>
</dbReference>
<dbReference type="Pfam" id="PF00206">
    <property type="entry name" value="Lyase_1"/>
    <property type="match status" value="1"/>
</dbReference>
<feature type="domain" description="Fumarate lyase N-terminal" evidence="2">
    <location>
        <begin position="14"/>
        <end position="343"/>
    </location>
</feature>
<dbReference type="InterPro" id="IPR000362">
    <property type="entry name" value="Fumarate_lyase_fam"/>
</dbReference>
<dbReference type="FunFam" id="1.10.275.10:FF:000001">
    <property type="entry name" value="Fumarate hydratase, mitochondrial"/>
    <property type="match status" value="1"/>
</dbReference>
<keyword evidence="5" id="KW-1185">Reference proteome</keyword>
<dbReference type="CDD" id="cd01357">
    <property type="entry name" value="Aspartase"/>
    <property type="match status" value="1"/>
</dbReference>
<evidence type="ECO:0000259" key="2">
    <source>
        <dbReference type="Pfam" id="PF00206"/>
    </source>
</evidence>
<dbReference type="GO" id="GO:0005829">
    <property type="term" value="C:cytosol"/>
    <property type="evidence" value="ECO:0007669"/>
    <property type="project" value="TreeGrafter"/>
</dbReference>
<dbReference type="Gene3D" id="1.20.200.10">
    <property type="entry name" value="Fumarase/aspartase (Central domain)"/>
    <property type="match status" value="1"/>
</dbReference>
<protein>
    <submittedName>
        <fullName evidence="4">Aspartate ammonia-lyase</fullName>
    </submittedName>
</protein>
<comment type="caution">
    <text evidence="4">The sequence shown here is derived from an EMBL/GenBank/DDBJ whole genome shotgun (WGS) entry which is preliminary data.</text>
</comment>
<reference evidence="4 5" key="1">
    <citation type="journal article" date="2020" name="Nature">
        <title>Bacterial chemolithoautotrophy via manganese oxidation.</title>
        <authorList>
            <person name="Yu H."/>
            <person name="Leadbetter J.R."/>
        </authorList>
    </citation>
    <scope>NUCLEOTIDE SEQUENCE [LARGE SCALE GENOMIC DNA]</scope>
    <source>
        <strain evidence="4 5">Mn-1</strain>
    </source>
</reference>
<dbReference type="PROSITE" id="PS00163">
    <property type="entry name" value="FUMARATE_LYASES"/>
    <property type="match status" value="1"/>
</dbReference>
<dbReference type="Gene3D" id="1.10.40.30">
    <property type="entry name" value="Fumarase/aspartase (C-terminal domain)"/>
    <property type="match status" value="1"/>
</dbReference>
<dbReference type="InterPro" id="IPR022761">
    <property type="entry name" value="Fumarate_lyase_N"/>
</dbReference>
<sequence length="465" mass="50642">METKKVRKEKDSLGELEVPESAYYGVQTARAVANFPISGLRPHPTFIRASAMIKWAAAQANMAIGKLDPKIGKIIQKSAEEVIDGKWNDQFVVDVFQAGAGTSHNMNTNEVIANRAIEMLGGRRGEYKLVHPNDHVNMSQSTNDVFPTAMRVAALLMLRDLDPVLARFEKRLSEKAKEFDDVIKSGRTHLQDAVPIRLGQEFSGYARAIARSRKRIAVASEGLKELGIGGSAAGTGINTHPDYKKKMVSAVKKISGLDVVPSNNLFERMQSMADFVEISGALRELAVEVIRIANDLRLLSSGPRTGLAEIVLPPVQPGSSIMPGKVNPVMAEMTNMVCFHVIGNDLTITMAAQAGQLELNVMMPVINFNLLQSVEILTRDIDVFTERCIKGITVNRERCRAYAETSVGLATILNPTIGYEAAAVVAKESAATGKPLRDIIIEKGILSPKEVDEILDPVKMTEPSA</sequence>
<evidence type="ECO:0000313" key="5">
    <source>
        <dbReference type="Proteomes" id="UP000534783"/>
    </source>
</evidence>
<feature type="domain" description="Fumarase C C-terminal" evidence="3">
    <location>
        <begin position="409"/>
        <end position="462"/>
    </location>
</feature>
<dbReference type="PRINTS" id="PR00149">
    <property type="entry name" value="FUMRATELYASE"/>
</dbReference>
<name>A0A7X6I9C1_9BACT</name>
<dbReference type="GO" id="GO:0006099">
    <property type="term" value="P:tricarboxylic acid cycle"/>
    <property type="evidence" value="ECO:0007669"/>
    <property type="project" value="InterPro"/>
</dbReference>
<dbReference type="Gene3D" id="1.10.275.10">
    <property type="entry name" value="Fumarase/aspartase (N-terminal domain)"/>
    <property type="match status" value="1"/>
</dbReference>
<dbReference type="AlphaFoldDB" id="A0A7X6I9C1"/>
<dbReference type="PRINTS" id="PR00145">
    <property type="entry name" value="ARGSUCLYASE"/>
</dbReference>
<proteinExistence type="predicted"/>
<dbReference type="PANTHER" id="PTHR42696">
    <property type="entry name" value="ASPARTATE AMMONIA-LYASE"/>
    <property type="match status" value="1"/>
</dbReference>
<gene>
    <name evidence="4" type="ORF">MNODULE_00280</name>
</gene>
<dbReference type="GO" id="GO:0006531">
    <property type="term" value="P:aspartate metabolic process"/>
    <property type="evidence" value="ECO:0007669"/>
    <property type="project" value="TreeGrafter"/>
</dbReference>
<organism evidence="4 5">
    <name type="scientific">Candidatus Manganitrophus noduliformans</name>
    <dbReference type="NCBI Taxonomy" id="2606439"/>
    <lineage>
        <taxon>Bacteria</taxon>
        <taxon>Pseudomonadati</taxon>
        <taxon>Nitrospirota</taxon>
        <taxon>Nitrospiria</taxon>
        <taxon>Candidatus Troglogloeales</taxon>
        <taxon>Candidatus Manganitrophaceae</taxon>
        <taxon>Candidatus Manganitrophus</taxon>
    </lineage>
</organism>
<dbReference type="InterPro" id="IPR051546">
    <property type="entry name" value="Aspartate_Ammonia-Lyase"/>
</dbReference>
<dbReference type="NCBIfam" id="NF008909">
    <property type="entry name" value="PRK12273.1"/>
    <property type="match status" value="1"/>
</dbReference>
<evidence type="ECO:0000256" key="1">
    <source>
        <dbReference type="ARBA" id="ARBA00023239"/>
    </source>
</evidence>
<dbReference type="InterPro" id="IPR018951">
    <property type="entry name" value="Fumarase_C_C"/>
</dbReference>
<evidence type="ECO:0000313" key="4">
    <source>
        <dbReference type="EMBL" id="NKE69189.1"/>
    </source>
</evidence>
<evidence type="ECO:0000259" key="3">
    <source>
        <dbReference type="Pfam" id="PF10415"/>
    </source>
</evidence>
<dbReference type="SUPFAM" id="SSF48557">
    <property type="entry name" value="L-aspartase-like"/>
    <property type="match status" value="1"/>
</dbReference>
<dbReference type="GO" id="GO:0008797">
    <property type="term" value="F:aspartate ammonia-lyase activity"/>
    <property type="evidence" value="ECO:0007669"/>
    <property type="project" value="TreeGrafter"/>
</dbReference>
<dbReference type="FunFam" id="1.20.200.10:FF:000001">
    <property type="entry name" value="Fumarate hydratase, mitochondrial"/>
    <property type="match status" value="1"/>
</dbReference>
<accession>A0A7X6I9C1</accession>
<dbReference type="Pfam" id="PF10415">
    <property type="entry name" value="FumaraseC_C"/>
    <property type="match status" value="1"/>
</dbReference>
<dbReference type="InterPro" id="IPR008948">
    <property type="entry name" value="L-Aspartase-like"/>
</dbReference>
<keyword evidence="1 4" id="KW-0456">Lyase</keyword>
<dbReference type="InterPro" id="IPR024083">
    <property type="entry name" value="Fumarase/histidase_N"/>
</dbReference>
<dbReference type="FunFam" id="1.10.40.30:FF:000002">
    <property type="entry name" value="Fumarate hydratase class II"/>
    <property type="match status" value="1"/>
</dbReference>
<dbReference type="EMBL" id="VTOW01000001">
    <property type="protein sequence ID" value="NKE69189.1"/>
    <property type="molecule type" value="Genomic_DNA"/>
</dbReference>